<dbReference type="InterPro" id="IPR003205">
    <property type="entry name" value="Cyt_c_oxidase_su8"/>
</dbReference>
<keyword evidence="12" id="KW-1185">Reference proteome</keyword>
<dbReference type="GO" id="GO:0005743">
    <property type="term" value="C:mitochondrial inner membrane"/>
    <property type="evidence" value="ECO:0007669"/>
    <property type="project" value="UniProtKB-SubCell"/>
</dbReference>
<protein>
    <submittedName>
        <fullName evidence="11">Uncharacterized protein</fullName>
    </submittedName>
</protein>
<name>A0AAY4BRR1_9TELE</name>
<evidence type="ECO:0000256" key="9">
    <source>
        <dbReference type="ARBA" id="ARBA00023136"/>
    </source>
</evidence>
<evidence type="ECO:0000313" key="12">
    <source>
        <dbReference type="Proteomes" id="UP000694580"/>
    </source>
</evidence>
<dbReference type="Gene3D" id="4.10.81.10">
    <property type="entry name" value="Cytochrome c oxidase, subunit 8"/>
    <property type="match status" value="1"/>
</dbReference>
<comment type="subcellular location">
    <subcellularLocation>
        <location evidence="1">Mitochondrion inner membrane</location>
        <topology evidence="1">Single-pass membrane protein</topology>
    </subcellularLocation>
</comment>
<comment type="pathway">
    <text evidence="2">Energy metabolism; oxidative phosphorylation.</text>
</comment>
<organism evidence="11 12">
    <name type="scientific">Denticeps clupeoides</name>
    <name type="common">denticle herring</name>
    <dbReference type="NCBI Taxonomy" id="299321"/>
    <lineage>
        <taxon>Eukaryota</taxon>
        <taxon>Metazoa</taxon>
        <taxon>Chordata</taxon>
        <taxon>Craniata</taxon>
        <taxon>Vertebrata</taxon>
        <taxon>Euteleostomi</taxon>
        <taxon>Actinopterygii</taxon>
        <taxon>Neopterygii</taxon>
        <taxon>Teleostei</taxon>
        <taxon>Clupei</taxon>
        <taxon>Clupeiformes</taxon>
        <taxon>Denticipitoidei</taxon>
        <taxon>Denticipitidae</taxon>
        <taxon>Denticeps</taxon>
    </lineage>
</organism>
<evidence type="ECO:0000256" key="5">
    <source>
        <dbReference type="ARBA" id="ARBA00022792"/>
    </source>
</evidence>
<evidence type="ECO:0000256" key="10">
    <source>
        <dbReference type="SAM" id="Phobius"/>
    </source>
</evidence>
<dbReference type="InterPro" id="IPR036548">
    <property type="entry name" value="Cyt_c_oxidase_su8_sf"/>
</dbReference>
<dbReference type="GO" id="GO:0045277">
    <property type="term" value="C:respiratory chain complex IV"/>
    <property type="evidence" value="ECO:0007669"/>
    <property type="project" value="InterPro"/>
</dbReference>
<keyword evidence="4 10" id="KW-0812">Transmembrane</keyword>
<reference evidence="11 12" key="1">
    <citation type="submission" date="2020-06" db="EMBL/GenBank/DDBJ databases">
        <authorList>
            <consortium name="Wellcome Sanger Institute Data Sharing"/>
        </authorList>
    </citation>
    <scope>NUCLEOTIDE SEQUENCE [LARGE SCALE GENOMIC DNA]</scope>
</reference>
<keyword evidence="6" id="KW-0809">Transit peptide</keyword>
<accession>A0AAY4BRR1</accession>
<evidence type="ECO:0000256" key="4">
    <source>
        <dbReference type="ARBA" id="ARBA00022692"/>
    </source>
</evidence>
<comment type="similarity">
    <text evidence="3">Belongs to the cytochrome c oxidase VIII family.</text>
</comment>
<evidence type="ECO:0000256" key="6">
    <source>
        <dbReference type="ARBA" id="ARBA00022946"/>
    </source>
</evidence>
<dbReference type="AlphaFoldDB" id="A0AAY4BRR1"/>
<dbReference type="Pfam" id="PF02285">
    <property type="entry name" value="COX8"/>
    <property type="match status" value="1"/>
</dbReference>
<keyword evidence="5" id="KW-0999">Mitochondrion inner membrane</keyword>
<sequence length="58" mass="6730">MQSCVLVTKEHVPVRNRLAQPTDSFRTYSCIFVMVTMFVTILGPSGWILSHLENYKKR</sequence>
<keyword evidence="7 10" id="KW-1133">Transmembrane helix</keyword>
<reference evidence="11" key="3">
    <citation type="submission" date="2025-09" db="UniProtKB">
        <authorList>
            <consortium name="Ensembl"/>
        </authorList>
    </citation>
    <scope>IDENTIFICATION</scope>
</reference>
<evidence type="ECO:0000256" key="2">
    <source>
        <dbReference type="ARBA" id="ARBA00004673"/>
    </source>
</evidence>
<dbReference type="PANTHER" id="PTHR16717:SF5">
    <property type="entry name" value="CYTOCHROME C OXIDASE SUBUNIT 8, ISOFORM A"/>
    <property type="match status" value="1"/>
</dbReference>
<evidence type="ECO:0000256" key="7">
    <source>
        <dbReference type="ARBA" id="ARBA00022989"/>
    </source>
</evidence>
<dbReference type="PANTHER" id="PTHR16717">
    <property type="entry name" value="CYTOCHROME C OXIDASE POLYPEPTIDE VIII"/>
    <property type="match status" value="1"/>
</dbReference>
<proteinExistence type="inferred from homology"/>
<dbReference type="Ensembl" id="ENSDCDT00010027779.1">
    <property type="protein sequence ID" value="ENSDCDP00010023167.1"/>
    <property type="gene ID" value="ENSDCDG00010013798.1"/>
</dbReference>
<reference evidence="11" key="2">
    <citation type="submission" date="2025-08" db="UniProtKB">
        <authorList>
            <consortium name="Ensembl"/>
        </authorList>
    </citation>
    <scope>IDENTIFICATION</scope>
</reference>
<evidence type="ECO:0000256" key="3">
    <source>
        <dbReference type="ARBA" id="ARBA00010117"/>
    </source>
</evidence>
<evidence type="ECO:0000256" key="8">
    <source>
        <dbReference type="ARBA" id="ARBA00023128"/>
    </source>
</evidence>
<dbReference type="GO" id="GO:0006123">
    <property type="term" value="P:mitochondrial electron transport, cytochrome c to oxygen"/>
    <property type="evidence" value="ECO:0007669"/>
    <property type="project" value="InterPro"/>
</dbReference>
<keyword evidence="9 10" id="KW-0472">Membrane</keyword>
<dbReference type="SUPFAM" id="SSF81431">
    <property type="entry name" value="Mitochondrial cytochrome c oxidase subunit VIIIb (aka IX)"/>
    <property type="match status" value="1"/>
</dbReference>
<feature type="transmembrane region" description="Helical" evidence="10">
    <location>
        <begin position="25"/>
        <end position="49"/>
    </location>
</feature>
<dbReference type="Proteomes" id="UP000694580">
    <property type="component" value="Chromosome 7"/>
</dbReference>
<keyword evidence="8" id="KW-0496">Mitochondrion</keyword>
<evidence type="ECO:0000256" key="1">
    <source>
        <dbReference type="ARBA" id="ARBA00004434"/>
    </source>
</evidence>
<evidence type="ECO:0000313" key="11">
    <source>
        <dbReference type="Ensembl" id="ENSDCDP00010023167.1"/>
    </source>
</evidence>